<dbReference type="PhylomeDB" id="B4GDQ2"/>
<dbReference type="AlphaFoldDB" id="B4GDQ2"/>
<evidence type="ECO:0000256" key="9">
    <source>
        <dbReference type="ARBA" id="ARBA00023004"/>
    </source>
</evidence>
<dbReference type="KEGG" id="dpe:6591472"/>
<keyword evidence="17" id="KW-1185">Reference proteome</keyword>
<dbReference type="GO" id="GO:0006636">
    <property type="term" value="P:unsaturated fatty acid biosynthetic process"/>
    <property type="evidence" value="ECO:0007669"/>
    <property type="project" value="TreeGrafter"/>
</dbReference>
<comment type="similarity">
    <text evidence="2 13">Belongs to the fatty acid desaturase type 1 family.</text>
</comment>
<protein>
    <submittedName>
        <fullName evidence="16">GL22317</fullName>
    </submittedName>
</protein>
<dbReference type="STRING" id="7234.B4GDQ2"/>
<keyword evidence="8 13" id="KW-0560">Oxidoreductase</keyword>
<dbReference type="PANTHER" id="PTHR11351:SF31">
    <property type="entry name" value="DESATURASE 1, ISOFORM A-RELATED"/>
    <property type="match status" value="1"/>
</dbReference>
<keyword evidence="4 13" id="KW-0812">Transmembrane</keyword>
<accession>B4GDQ2</accession>
<dbReference type="Pfam" id="PF00487">
    <property type="entry name" value="FA_desaturase"/>
    <property type="match status" value="1"/>
</dbReference>
<dbReference type="OrthoDB" id="10260134at2759"/>
<reference evidence="16 17" key="1">
    <citation type="journal article" date="2007" name="Nature">
        <title>Evolution of genes and genomes on the Drosophila phylogeny.</title>
        <authorList>
            <consortium name="Drosophila 12 Genomes Consortium"/>
            <person name="Clark A.G."/>
            <person name="Eisen M.B."/>
            <person name="Smith D.R."/>
            <person name="Bergman C.M."/>
            <person name="Oliver B."/>
            <person name="Markow T.A."/>
            <person name="Kaufman T.C."/>
            <person name="Kellis M."/>
            <person name="Gelbart W."/>
            <person name="Iyer V.N."/>
            <person name="Pollard D.A."/>
            <person name="Sackton T.B."/>
            <person name="Larracuente A.M."/>
            <person name="Singh N.D."/>
            <person name="Abad J.P."/>
            <person name="Abt D.N."/>
            <person name="Adryan B."/>
            <person name="Aguade M."/>
            <person name="Akashi H."/>
            <person name="Anderson W.W."/>
            <person name="Aquadro C.F."/>
            <person name="Ardell D.H."/>
            <person name="Arguello R."/>
            <person name="Artieri C.G."/>
            <person name="Barbash D.A."/>
            <person name="Barker D."/>
            <person name="Barsanti P."/>
            <person name="Batterham P."/>
            <person name="Batzoglou S."/>
            <person name="Begun D."/>
            <person name="Bhutkar A."/>
            <person name="Blanco E."/>
            <person name="Bosak S.A."/>
            <person name="Bradley R.K."/>
            <person name="Brand A.D."/>
            <person name="Brent M.R."/>
            <person name="Brooks A.N."/>
            <person name="Brown R.H."/>
            <person name="Butlin R.K."/>
            <person name="Caggese C."/>
            <person name="Calvi B.R."/>
            <person name="Bernardo de Carvalho A."/>
            <person name="Caspi A."/>
            <person name="Castrezana S."/>
            <person name="Celniker S.E."/>
            <person name="Chang J.L."/>
            <person name="Chapple C."/>
            <person name="Chatterji S."/>
            <person name="Chinwalla A."/>
            <person name="Civetta A."/>
            <person name="Clifton S.W."/>
            <person name="Comeron J.M."/>
            <person name="Costello J.C."/>
            <person name="Coyne J.A."/>
            <person name="Daub J."/>
            <person name="David R.G."/>
            <person name="Delcher A.L."/>
            <person name="Delehaunty K."/>
            <person name="Do C.B."/>
            <person name="Ebling H."/>
            <person name="Edwards K."/>
            <person name="Eickbush T."/>
            <person name="Evans J.D."/>
            <person name="Filipski A."/>
            <person name="Findeiss S."/>
            <person name="Freyhult E."/>
            <person name="Fulton L."/>
            <person name="Fulton R."/>
            <person name="Garcia A.C."/>
            <person name="Gardiner A."/>
            <person name="Garfield D.A."/>
            <person name="Garvin B.E."/>
            <person name="Gibson G."/>
            <person name="Gilbert D."/>
            <person name="Gnerre S."/>
            <person name="Godfrey J."/>
            <person name="Good R."/>
            <person name="Gotea V."/>
            <person name="Gravely B."/>
            <person name="Greenberg A.J."/>
            <person name="Griffiths-Jones S."/>
            <person name="Gross S."/>
            <person name="Guigo R."/>
            <person name="Gustafson E.A."/>
            <person name="Haerty W."/>
            <person name="Hahn M.W."/>
            <person name="Halligan D.L."/>
            <person name="Halpern A.L."/>
            <person name="Halter G.M."/>
            <person name="Han M.V."/>
            <person name="Heger A."/>
            <person name="Hillier L."/>
            <person name="Hinrichs A.S."/>
            <person name="Holmes I."/>
            <person name="Hoskins R.A."/>
            <person name="Hubisz M.J."/>
            <person name="Hultmark D."/>
            <person name="Huntley M.A."/>
            <person name="Jaffe D.B."/>
            <person name="Jagadeeshan S."/>
            <person name="Jeck W.R."/>
            <person name="Johnson J."/>
            <person name="Jones C.D."/>
            <person name="Jordan W.C."/>
            <person name="Karpen G.H."/>
            <person name="Kataoka E."/>
            <person name="Keightley P.D."/>
            <person name="Kheradpour P."/>
            <person name="Kirkness E.F."/>
            <person name="Koerich L.B."/>
            <person name="Kristiansen K."/>
            <person name="Kudrna D."/>
            <person name="Kulathinal R.J."/>
            <person name="Kumar S."/>
            <person name="Kwok R."/>
            <person name="Lander E."/>
            <person name="Langley C.H."/>
            <person name="Lapoint R."/>
            <person name="Lazzaro B.P."/>
            <person name="Lee S.J."/>
            <person name="Levesque L."/>
            <person name="Li R."/>
            <person name="Lin C.F."/>
            <person name="Lin M.F."/>
            <person name="Lindblad-Toh K."/>
            <person name="Llopart A."/>
            <person name="Long M."/>
            <person name="Low L."/>
            <person name="Lozovsky E."/>
            <person name="Lu J."/>
            <person name="Luo M."/>
            <person name="Machado C.A."/>
            <person name="Makalowski W."/>
            <person name="Marzo M."/>
            <person name="Matsuda M."/>
            <person name="Matzkin L."/>
            <person name="McAllister B."/>
            <person name="McBride C.S."/>
            <person name="McKernan B."/>
            <person name="McKernan K."/>
            <person name="Mendez-Lago M."/>
            <person name="Minx P."/>
            <person name="Mollenhauer M.U."/>
            <person name="Montooth K."/>
            <person name="Mount S.M."/>
            <person name="Mu X."/>
            <person name="Myers E."/>
            <person name="Negre B."/>
            <person name="Newfeld S."/>
            <person name="Nielsen R."/>
            <person name="Noor M.A."/>
            <person name="O'Grady P."/>
            <person name="Pachter L."/>
            <person name="Papaceit M."/>
            <person name="Parisi M.J."/>
            <person name="Parisi M."/>
            <person name="Parts L."/>
            <person name="Pedersen J.S."/>
            <person name="Pesole G."/>
            <person name="Phillippy A.M."/>
            <person name="Ponting C.P."/>
            <person name="Pop M."/>
            <person name="Porcelli D."/>
            <person name="Powell J.R."/>
            <person name="Prohaska S."/>
            <person name="Pruitt K."/>
            <person name="Puig M."/>
            <person name="Quesneville H."/>
            <person name="Ram K.R."/>
            <person name="Rand D."/>
            <person name="Rasmussen M.D."/>
            <person name="Reed L.K."/>
            <person name="Reenan R."/>
            <person name="Reily A."/>
            <person name="Remington K.A."/>
            <person name="Rieger T.T."/>
            <person name="Ritchie M.G."/>
            <person name="Robin C."/>
            <person name="Rogers Y.H."/>
            <person name="Rohde C."/>
            <person name="Rozas J."/>
            <person name="Rubenfield M.J."/>
            <person name="Ruiz A."/>
            <person name="Russo S."/>
            <person name="Salzberg S.L."/>
            <person name="Sanchez-Gracia A."/>
            <person name="Saranga D.J."/>
            <person name="Sato H."/>
            <person name="Schaeffer S.W."/>
            <person name="Schatz M.C."/>
            <person name="Schlenke T."/>
            <person name="Schwartz R."/>
            <person name="Segarra C."/>
            <person name="Singh R.S."/>
            <person name="Sirot L."/>
            <person name="Sirota M."/>
            <person name="Sisneros N.B."/>
            <person name="Smith C.D."/>
            <person name="Smith T.F."/>
            <person name="Spieth J."/>
            <person name="Stage D.E."/>
            <person name="Stark A."/>
            <person name="Stephan W."/>
            <person name="Strausberg R.L."/>
            <person name="Strempel S."/>
            <person name="Sturgill D."/>
            <person name="Sutton G."/>
            <person name="Sutton G.G."/>
            <person name="Tao W."/>
            <person name="Teichmann S."/>
            <person name="Tobari Y.N."/>
            <person name="Tomimura Y."/>
            <person name="Tsolas J.M."/>
            <person name="Valente V.L."/>
            <person name="Venter E."/>
            <person name="Venter J.C."/>
            <person name="Vicario S."/>
            <person name="Vieira F.G."/>
            <person name="Vilella A.J."/>
            <person name="Villasante A."/>
            <person name="Walenz B."/>
            <person name="Wang J."/>
            <person name="Wasserman M."/>
            <person name="Watts T."/>
            <person name="Wilson D."/>
            <person name="Wilson R.K."/>
            <person name="Wing R.A."/>
            <person name="Wolfner M.F."/>
            <person name="Wong A."/>
            <person name="Wong G.K."/>
            <person name="Wu C.I."/>
            <person name="Wu G."/>
            <person name="Yamamoto D."/>
            <person name="Yang H.P."/>
            <person name="Yang S.P."/>
            <person name="Yorke J.A."/>
            <person name="Yoshida K."/>
            <person name="Zdobnov E."/>
            <person name="Zhang P."/>
            <person name="Zhang Y."/>
            <person name="Zimin A.V."/>
            <person name="Baldwin J."/>
            <person name="Abdouelleil A."/>
            <person name="Abdulkadir J."/>
            <person name="Abebe A."/>
            <person name="Abera B."/>
            <person name="Abreu J."/>
            <person name="Acer S.C."/>
            <person name="Aftuck L."/>
            <person name="Alexander A."/>
            <person name="An P."/>
            <person name="Anderson E."/>
            <person name="Anderson S."/>
            <person name="Arachi H."/>
            <person name="Azer M."/>
            <person name="Bachantsang P."/>
            <person name="Barry A."/>
            <person name="Bayul T."/>
            <person name="Berlin A."/>
            <person name="Bessette D."/>
            <person name="Bloom T."/>
            <person name="Blye J."/>
            <person name="Boguslavskiy L."/>
            <person name="Bonnet C."/>
            <person name="Boukhgalter B."/>
            <person name="Bourzgui I."/>
            <person name="Brown A."/>
            <person name="Cahill P."/>
            <person name="Channer S."/>
            <person name="Cheshatsang Y."/>
            <person name="Chuda L."/>
            <person name="Citroen M."/>
            <person name="Collymore A."/>
            <person name="Cooke P."/>
            <person name="Costello M."/>
            <person name="D'Aco K."/>
            <person name="Daza R."/>
            <person name="De Haan G."/>
            <person name="DeGray S."/>
            <person name="DeMaso C."/>
            <person name="Dhargay N."/>
            <person name="Dooley K."/>
            <person name="Dooley E."/>
            <person name="Doricent M."/>
            <person name="Dorje P."/>
            <person name="Dorjee K."/>
            <person name="Dupes A."/>
            <person name="Elong R."/>
            <person name="Falk J."/>
            <person name="Farina A."/>
            <person name="Faro S."/>
            <person name="Ferguson D."/>
            <person name="Fisher S."/>
            <person name="Foley C.D."/>
            <person name="Franke A."/>
            <person name="Friedrich D."/>
            <person name="Gadbois L."/>
            <person name="Gearin G."/>
            <person name="Gearin C.R."/>
            <person name="Giannoukos G."/>
            <person name="Goode T."/>
            <person name="Graham J."/>
            <person name="Grandbois E."/>
            <person name="Grewal S."/>
            <person name="Gyaltsen K."/>
            <person name="Hafez N."/>
            <person name="Hagos B."/>
            <person name="Hall J."/>
            <person name="Henson C."/>
            <person name="Hollinger A."/>
            <person name="Honan T."/>
            <person name="Huard M.D."/>
            <person name="Hughes L."/>
            <person name="Hurhula B."/>
            <person name="Husby M.E."/>
            <person name="Kamat A."/>
            <person name="Kanga B."/>
            <person name="Kashin S."/>
            <person name="Khazanovich D."/>
            <person name="Kisner P."/>
            <person name="Lance K."/>
            <person name="Lara M."/>
            <person name="Lee W."/>
            <person name="Lennon N."/>
            <person name="Letendre F."/>
            <person name="LeVine R."/>
            <person name="Lipovsky A."/>
            <person name="Liu X."/>
            <person name="Liu J."/>
            <person name="Liu S."/>
            <person name="Lokyitsang T."/>
            <person name="Lokyitsang Y."/>
            <person name="Lubonja R."/>
            <person name="Lui A."/>
            <person name="MacDonald P."/>
            <person name="Magnisalis V."/>
            <person name="Maru K."/>
            <person name="Matthews C."/>
            <person name="McCusker W."/>
            <person name="McDonough S."/>
            <person name="Mehta T."/>
            <person name="Meldrim J."/>
            <person name="Meneus L."/>
            <person name="Mihai O."/>
            <person name="Mihalev A."/>
            <person name="Mihova T."/>
            <person name="Mittelman R."/>
            <person name="Mlenga V."/>
            <person name="Montmayeur A."/>
            <person name="Mulrain L."/>
            <person name="Navidi A."/>
            <person name="Naylor J."/>
            <person name="Negash T."/>
            <person name="Nguyen T."/>
            <person name="Nguyen N."/>
            <person name="Nicol R."/>
            <person name="Norbu C."/>
            <person name="Norbu N."/>
            <person name="Novod N."/>
            <person name="O'Neill B."/>
            <person name="Osman S."/>
            <person name="Markiewicz E."/>
            <person name="Oyono O.L."/>
            <person name="Patti C."/>
            <person name="Phunkhang P."/>
            <person name="Pierre F."/>
            <person name="Priest M."/>
            <person name="Raghuraman S."/>
            <person name="Rege F."/>
            <person name="Reyes R."/>
            <person name="Rise C."/>
            <person name="Rogov P."/>
            <person name="Ross K."/>
            <person name="Ryan E."/>
            <person name="Settipalli S."/>
            <person name="Shea T."/>
            <person name="Sherpa N."/>
            <person name="Shi L."/>
            <person name="Shih D."/>
            <person name="Sparrow T."/>
            <person name="Spaulding J."/>
            <person name="Stalker J."/>
            <person name="Stange-Thomann N."/>
            <person name="Stavropoulos S."/>
            <person name="Stone C."/>
            <person name="Strader C."/>
            <person name="Tesfaye S."/>
            <person name="Thomson T."/>
            <person name="Thoulutsang Y."/>
            <person name="Thoulutsang D."/>
            <person name="Topham K."/>
            <person name="Topping I."/>
            <person name="Tsamla T."/>
            <person name="Vassiliev H."/>
            <person name="Vo A."/>
            <person name="Wangchuk T."/>
            <person name="Wangdi T."/>
            <person name="Weiand M."/>
            <person name="Wilkinson J."/>
            <person name="Wilson A."/>
            <person name="Yadav S."/>
            <person name="Young G."/>
            <person name="Yu Q."/>
            <person name="Zembek L."/>
            <person name="Zhong D."/>
            <person name="Zimmer A."/>
            <person name="Zwirko Z."/>
            <person name="Jaffe D.B."/>
            <person name="Alvarez P."/>
            <person name="Brockman W."/>
            <person name="Butler J."/>
            <person name="Chin C."/>
            <person name="Gnerre S."/>
            <person name="Grabherr M."/>
            <person name="Kleber M."/>
            <person name="Mauceli E."/>
            <person name="MacCallum I."/>
        </authorList>
    </citation>
    <scope>NUCLEOTIDE SEQUENCE [LARGE SCALE GENOMIC DNA]</scope>
    <source>
        <strain evidence="17">MSH-3 / Tucson 14011-0111.49</strain>
    </source>
</reference>
<dbReference type="CDD" id="cd03505">
    <property type="entry name" value="Delta9-FADS-like"/>
    <property type="match status" value="1"/>
</dbReference>
<feature type="domain" description="Fatty acid desaturase" evidence="15">
    <location>
        <begin position="75"/>
        <end position="282"/>
    </location>
</feature>
<evidence type="ECO:0000256" key="3">
    <source>
        <dbReference type="ARBA" id="ARBA00022516"/>
    </source>
</evidence>
<evidence type="ECO:0000256" key="6">
    <source>
        <dbReference type="ARBA" id="ARBA00022832"/>
    </source>
</evidence>
<keyword evidence="11 14" id="KW-0472">Membrane</keyword>
<evidence type="ECO:0000259" key="15">
    <source>
        <dbReference type="Pfam" id="PF00487"/>
    </source>
</evidence>
<proteinExistence type="inferred from homology"/>
<dbReference type="Proteomes" id="UP000008744">
    <property type="component" value="Unassembled WGS sequence"/>
</dbReference>
<dbReference type="EMBL" id="CH479182">
    <property type="protein sequence ID" value="EDW34563.1"/>
    <property type="molecule type" value="Genomic_DNA"/>
</dbReference>
<dbReference type="eggNOG" id="KOG1600">
    <property type="taxonomic scope" value="Eukaryota"/>
</dbReference>
<dbReference type="GO" id="GO:0005789">
    <property type="term" value="C:endoplasmic reticulum membrane"/>
    <property type="evidence" value="ECO:0007669"/>
    <property type="project" value="TreeGrafter"/>
</dbReference>
<keyword evidence="10" id="KW-0443">Lipid metabolism</keyword>
<keyword evidence="12 13" id="KW-0275">Fatty acid biosynthesis</keyword>
<evidence type="ECO:0000256" key="8">
    <source>
        <dbReference type="ARBA" id="ARBA00023002"/>
    </source>
</evidence>
<dbReference type="PANTHER" id="PTHR11351">
    <property type="entry name" value="ACYL-COA DESATURASE"/>
    <property type="match status" value="1"/>
</dbReference>
<dbReference type="HOGENOM" id="CLU_027359_0_2_1"/>
<feature type="transmembrane region" description="Helical" evidence="14">
    <location>
        <begin position="221"/>
        <end position="241"/>
    </location>
</feature>
<dbReference type="PRINTS" id="PR00075">
    <property type="entry name" value="FACDDSATRASE"/>
</dbReference>
<evidence type="ECO:0000256" key="2">
    <source>
        <dbReference type="ARBA" id="ARBA00009295"/>
    </source>
</evidence>
<evidence type="ECO:0000313" key="17">
    <source>
        <dbReference type="Proteomes" id="UP000008744"/>
    </source>
</evidence>
<evidence type="ECO:0000256" key="14">
    <source>
        <dbReference type="SAM" id="Phobius"/>
    </source>
</evidence>
<dbReference type="InterPro" id="IPR001522">
    <property type="entry name" value="FADS-1_CS"/>
</dbReference>
<gene>
    <name evidence="16" type="primary">Dper\GL22317</name>
    <name evidence="16" type="ORF">Dper_GL22317</name>
</gene>
<sequence length="361" mass="41696">MPPNSDVIELGPSPDTTDVLCETDAGPKGTASDLSTLKSTDGRKLELVWINIILFIYVHTASLYGIWLMLTTTKWQTDVFAVILFSLASLGITAGAHRLWAHRTYKANVAVRLILLFFNTLAFQDAVYYWARDHRLHHKCTDTDADPYNSKRGWWFAHIGWLCCKKHPDVTAKGKLIDLSDLQRDPLVMFQKKYYLILMPIFCFILPTLVPVYFWGESLSVAWHVPALTRWCLMLNVVWLLNSSGHMHGKRPYDRSISPTSLVFLIWLRYGEGYHNYHHVFPWDYKGAEMGRYSQDLPTILIRIFARLGWAYDLKSVSMDMVRKRVLRTGDGTHPVWGWGDKEHPQEDIDSTTITYKKKVK</sequence>
<evidence type="ECO:0000256" key="4">
    <source>
        <dbReference type="ARBA" id="ARBA00022692"/>
    </source>
</evidence>
<comment type="subcellular location">
    <subcellularLocation>
        <location evidence="1">Membrane</location>
        <topology evidence="1">Multi-pass membrane protein</topology>
    </subcellularLocation>
</comment>
<dbReference type="InterPro" id="IPR015876">
    <property type="entry name" value="Acyl-CoA_DS"/>
</dbReference>
<keyword evidence="7 14" id="KW-1133">Transmembrane helix</keyword>
<dbReference type="GO" id="GO:0005506">
    <property type="term" value="F:iron ion binding"/>
    <property type="evidence" value="ECO:0007669"/>
    <property type="project" value="TreeGrafter"/>
</dbReference>
<dbReference type="OMA" id="LIWLRYG"/>
<organism evidence="17">
    <name type="scientific">Drosophila persimilis</name>
    <name type="common">Fruit fly</name>
    <dbReference type="NCBI Taxonomy" id="7234"/>
    <lineage>
        <taxon>Eukaryota</taxon>
        <taxon>Metazoa</taxon>
        <taxon>Ecdysozoa</taxon>
        <taxon>Arthropoda</taxon>
        <taxon>Hexapoda</taxon>
        <taxon>Insecta</taxon>
        <taxon>Pterygota</taxon>
        <taxon>Neoptera</taxon>
        <taxon>Endopterygota</taxon>
        <taxon>Diptera</taxon>
        <taxon>Brachycera</taxon>
        <taxon>Muscomorpha</taxon>
        <taxon>Ephydroidea</taxon>
        <taxon>Drosophilidae</taxon>
        <taxon>Drosophila</taxon>
        <taxon>Sophophora</taxon>
    </lineage>
</organism>
<name>B4GDQ2_DROPE</name>
<keyword evidence="6" id="KW-0276">Fatty acid metabolism</keyword>
<dbReference type="GO" id="GO:0004768">
    <property type="term" value="F:stearoyl-CoA 9-desaturase activity"/>
    <property type="evidence" value="ECO:0007669"/>
    <property type="project" value="TreeGrafter"/>
</dbReference>
<evidence type="ECO:0000313" key="16">
    <source>
        <dbReference type="EMBL" id="EDW34563.1"/>
    </source>
</evidence>
<feature type="transmembrane region" description="Helical" evidence="14">
    <location>
        <begin position="47"/>
        <end position="67"/>
    </location>
</feature>
<evidence type="ECO:0000256" key="11">
    <source>
        <dbReference type="ARBA" id="ARBA00023136"/>
    </source>
</evidence>
<dbReference type="PROSITE" id="PS00476">
    <property type="entry name" value="FATTY_ACID_DESATUR_1"/>
    <property type="match status" value="1"/>
</dbReference>
<evidence type="ECO:0000256" key="1">
    <source>
        <dbReference type="ARBA" id="ARBA00004141"/>
    </source>
</evidence>
<dbReference type="InterPro" id="IPR005804">
    <property type="entry name" value="FA_desaturase_dom"/>
</dbReference>
<keyword evidence="5" id="KW-0479">Metal-binding</keyword>
<evidence type="ECO:0000256" key="7">
    <source>
        <dbReference type="ARBA" id="ARBA00022989"/>
    </source>
</evidence>
<evidence type="ECO:0000256" key="13">
    <source>
        <dbReference type="RuleBase" id="RU000581"/>
    </source>
</evidence>
<evidence type="ECO:0000256" key="10">
    <source>
        <dbReference type="ARBA" id="ARBA00023098"/>
    </source>
</evidence>
<feature type="transmembrane region" description="Helical" evidence="14">
    <location>
        <begin position="79"/>
        <end position="97"/>
    </location>
</feature>
<feature type="transmembrane region" description="Helical" evidence="14">
    <location>
        <begin position="194"/>
        <end position="215"/>
    </location>
</feature>
<keyword evidence="9" id="KW-0408">Iron</keyword>
<evidence type="ECO:0000256" key="5">
    <source>
        <dbReference type="ARBA" id="ARBA00022723"/>
    </source>
</evidence>
<keyword evidence="3 13" id="KW-0444">Lipid biosynthesis</keyword>
<evidence type="ECO:0000256" key="12">
    <source>
        <dbReference type="ARBA" id="ARBA00023160"/>
    </source>
</evidence>
<comment type="domain">
    <text evidence="13">The histidine box domains are involved in binding the catalytic metal ions.</text>
</comment>
<comment type="cofactor">
    <cofactor evidence="13">
        <name>Fe(2+)</name>
        <dbReference type="ChEBI" id="CHEBI:29033"/>
    </cofactor>
</comment>